<sequence length="113" mass="12802">SVANVSPVSGGSDLRQQPVCNVCGKKFRCMVNLKYHMSIHTGEKPYSCDQCDKKFSNPSNLKLHMTIHSGEKIIEAFKPTVFIHLFCHPSICSEHSIYHDITHTIHSQLETYI</sequence>
<dbReference type="GO" id="GO:0008270">
    <property type="term" value="F:zinc ion binding"/>
    <property type="evidence" value="ECO:0007669"/>
    <property type="project" value="UniProtKB-KW"/>
</dbReference>
<accession>A0A4W6E1E5</accession>
<keyword evidence="4 8" id="KW-0863">Zinc-finger</keyword>
<dbReference type="FunFam" id="3.30.160.60:FF:001450">
    <property type="entry name" value="zinc finger protein 774"/>
    <property type="match status" value="1"/>
</dbReference>
<protein>
    <recommendedName>
        <fullName evidence="9">C2H2-type domain-containing protein</fullName>
    </recommendedName>
</protein>
<feature type="domain" description="C2H2-type" evidence="9">
    <location>
        <begin position="46"/>
        <end position="73"/>
    </location>
</feature>
<dbReference type="PANTHER" id="PTHR24394">
    <property type="entry name" value="ZINC FINGER PROTEIN"/>
    <property type="match status" value="1"/>
</dbReference>
<evidence type="ECO:0000256" key="3">
    <source>
        <dbReference type="ARBA" id="ARBA00022737"/>
    </source>
</evidence>
<evidence type="ECO:0000256" key="6">
    <source>
        <dbReference type="ARBA" id="ARBA00023125"/>
    </source>
</evidence>
<evidence type="ECO:0000256" key="5">
    <source>
        <dbReference type="ARBA" id="ARBA00022833"/>
    </source>
</evidence>
<evidence type="ECO:0000256" key="2">
    <source>
        <dbReference type="ARBA" id="ARBA00022723"/>
    </source>
</evidence>
<dbReference type="GO" id="GO:0000981">
    <property type="term" value="F:DNA-binding transcription factor activity, RNA polymerase II-specific"/>
    <property type="evidence" value="ECO:0007669"/>
    <property type="project" value="TreeGrafter"/>
</dbReference>
<dbReference type="Gene3D" id="3.30.160.60">
    <property type="entry name" value="Classic Zinc Finger"/>
    <property type="match status" value="2"/>
</dbReference>
<dbReference type="GeneTree" id="ENSGT01150000286952"/>
<dbReference type="SUPFAM" id="SSF57667">
    <property type="entry name" value="beta-beta-alpha zinc fingers"/>
    <property type="match status" value="1"/>
</dbReference>
<dbReference type="FunFam" id="3.30.160.60:FF:000912">
    <property type="entry name" value="Zinc finger protein 660"/>
    <property type="match status" value="1"/>
</dbReference>
<evidence type="ECO:0000256" key="8">
    <source>
        <dbReference type="PROSITE-ProRule" id="PRU00042"/>
    </source>
</evidence>
<dbReference type="Proteomes" id="UP000314980">
    <property type="component" value="Unassembled WGS sequence"/>
</dbReference>
<dbReference type="Pfam" id="PF13465">
    <property type="entry name" value="zf-H2C2_2"/>
    <property type="match status" value="1"/>
</dbReference>
<dbReference type="AlphaFoldDB" id="A0A4W6E1E5"/>
<keyword evidence="2" id="KW-0479">Metal-binding</keyword>
<dbReference type="PROSITE" id="PS50157">
    <property type="entry name" value="ZINC_FINGER_C2H2_2"/>
    <property type="match status" value="2"/>
</dbReference>
<dbReference type="PANTHER" id="PTHR24394:SF44">
    <property type="entry name" value="ZINC FINGER PROTEIN 271-LIKE"/>
    <property type="match status" value="1"/>
</dbReference>
<keyword evidence="7" id="KW-0539">Nucleus</keyword>
<evidence type="ECO:0000256" key="4">
    <source>
        <dbReference type="ARBA" id="ARBA00022771"/>
    </source>
</evidence>
<keyword evidence="11" id="KW-1185">Reference proteome</keyword>
<dbReference type="GO" id="GO:0003677">
    <property type="term" value="F:DNA binding"/>
    <property type="evidence" value="ECO:0007669"/>
    <property type="project" value="UniProtKB-KW"/>
</dbReference>
<name>A0A4W6E1E5_LATCA</name>
<keyword evidence="6" id="KW-0238">DNA-binding</keyword>
<evidence type="ECO:0000256" key="1">
    <source>
        <dbReference type="ARBA" id="ARBA00004123"/>
    </source>
</evidence>
<dbReference type="PROSITE" id="PS00028">
    <property type="entry name" value="ZINC_FINGER_C2H2_1"/>
    <property type="match status" value="2"/>
</dbReference>
<feature type="domain" description="C2H2-type" evidence="9">
    <location>
        <begin position="18"/>
        <end position="45"/>
    </location>
</feature>
<keyword evidence="3" id="KW-0677">Repeat</keyword>
<evidence type="ECO:0000256" key="7">
    <source>
        <dbReference type="ARBA" id="ARBA00023242"/>
    </source>
</evidence>
<dbReference type="SMART" id="SM00355">
    <property type="entry name" value="ZnF_C2H2"/>
    <property type="match status" value="2"/>
</dbReference>
<evidence type="ECO:0000313" key="10">
    <source>
        <dbReference type="Ensembl" id="ENSLCAP00010032319.1"/>
    </source>
</evidence>
<proteinExistence type="predicted"/>
<dbReference type="Ensembl" id="ENSLCAT00010033072.1">
    <property type="protein sequence ID" value="ENSLCAP00010032319.1"/>
    <property type="gene ID" value="ENSLCAG00010015218.1"/>
</dbReference>
<keyword evidence="5" id="KW-0862">Zinc</keyword>
<reference evidence="10" key="3">
    <citation type="submission" date="2025-09" db="UniProtKB">
        <authorList>
            <consortium name="Ensembl"/>
        </authorList>
    </citation>
    <scope>IDENTIFICATION</scope>
</reference>
<dbReference type="InterPro" id="IPR013087">
    <property type="entry name" value="Znf_C2H2_type"/>
</dbReference>
<organism evidence="10 11">
    <name type="scientific">Lates calcarifer</name>
    <name type="common">Barramundi</name>
    <name type="synonym">Holocentrus calcarifer</name>
    <dbReference type="NCBI Taxonomy" id="8187"/>
    <lineage>
        <taxon>Eukaryota</taxon>
        <taxon>Metazoa</taxon>
        <taxon>Chordata</taxon>
        <taxon>Craniata</taxon>
        <taxon>Vertebrata</taxon>
        <taxon>Euteleostomi</taxon>
        <taxon>Actinopterygii</taxon>
        <taxon>Neopterygii</taxon>
        <taxon>Teleostei</taxon>
        <taxon>Neoteleostei</taxon>
        <taxon>Acanthomorphata</taxon>
        <taxon>Carangaria</taxon>
        <taxon>Carangaria incertae sedis</taxon>
        <taxon>Centropomidae</taxon>
        <taxon>Lates</taxon>
    </lineage>
</organism>
<reference evidence="11" key="1">
    <citation type="submission" date="2015-09" db="EMBL/GenBank/DDBJ databases">
        <authorList>
            <person name="Sai Rama Sridatta P."/>
        </authorList>
    </citation>
    <scope>NUCLEOTIDE SEQUENCE [LARGE SCALE GENOMIC DNA]</scope>
</reference>
<evidence type="ECO:0000313" key="11">
    <source>
        <dbReference type="Proteomes" id="UP000314980"/>
    </source>
</evidence>
<evidence type="ECO:0000259" key="9">
    <source>
        <dbReference type="PROSITE" id="PS50157"/>
    </source>
</evidence>
<dbReference type="InterPro" id="IPR036236">
    <property type="entry name" value="Znf_C2H2_sf"/>
</dbReference>
<dbReference type="InParanoid" id="A0A4W6E1E5"/>
<dbReference type="GO" id="GO:0005634">
    <property type="term" value="C:nucleus"/>
    <property type="evidence" value="ECO:0007669"/>
    <property type="project" value="UniProtKB-SubCell"/>
</dbReference>
<reference evidence="10" key="2">
    <citation type="submission" date="2025-08" db="UniProtKB">
        <authorList>
            <consortium name="Ensembl"/>
        </authorList>
    </citation>
    <scope>IDENTIFICATION</scope>
</reference>
<comment type="subcellular location">
    <subcellularLocation>
        <location evidence="1">Nucleus</location>
    </subcellularLocation>
</comment>